<evidence type="ECO:0000256" key="3">
    <source>
        <dbReference type="ARBA" id="ARBA00022603"/>
    </source>
</evidence>
<proteinExistence type="predicted"/>
<reference evidence="7 8" key="1">
    <citation type="submission" date="2020-09" db="EMBL/GenBank/DDBJ databases">
        <title>Pseudoxanthomonas sp. CAU 1598 isolated from sand of Yaerae Beach.</title>
        <authorList>
            <person name="Kim W."/>
        </authorList>
    </citation>
    <scope>NUCLEOTIDE SEQUENCE [LARGE SCALE GENOMIC DNA]</scope>
    <source>
        <strain evidence="7 8">CAU 1598</strain>
    </source>
</reference>
<dbReference type="PANTHER" id="PTHR24422">
    <property type="entry name" value="CHEMOTAXIS PROTEIN METHYLTRANSFERASE"/>
    <property type="match status" value="1"/>
</dbReference>
<dbReference type="PRINTS" id="PR00996">
    <property type="entry name" value="CHERMTFRASE"/>
</dbReference>
<evidence type="ECO:0000256" key="2">
    <source>
        <dbReference type="ARBA" id="ARBA00012534"/>
    </source>
</evidence>
<dbReference type="SUPFAM" id="SSF47757">
    <property type="entry name" value="Chemotaxis receptor methyltransferase CheR, N-terminal domain"/>
    <property type="match status" value="1"/>
</dbReference>
<name>A0AAW3ZK68_9GAMM</name>
<evidence type="ECO:0000313" key="7">
    <source>
        <dbReference type="EMBL" id="MBD8525567.1"/>
    </source>
</evidence>
<dbReference type="Proteomes" id="UP000613768">
    <property type="component" value="Unassembled WGS sequence"/>
</dbReference>
<sequence length="296" mass="33475">MGMAAKSAARSGNQIPPMDDLEFARWVRLLETRTGVTVPPERKPFLVTGLRRRMRQTGHTDYNSYYEELLDGARGAVEWATLVDHLTVHETRFFRHMPSLELIRKQWLPDWLDEASDDQPVHALSVGCSTGEEAYTLAMLLDVALGEVDPSRRFGITATDVSQPALSQARAASYPLSRLEEIPAQYRVGTIEPDEDENFRIAERLRKRVGFACVNLMHASRAPLRQLDLIYCQNVLIYFARERRGELLDGLARLLRPNGLLVLGPGEVTGWTHPQLIRTGGRQVLAFLRQSKETRA</sequence>
<keyword evidence="5" id="KW-0949">S-adenosyl-L-methionine</keyword>
<dbReference type="EC" id="2.1.1.80" evidence="2"/>
<evidence type="ECO:0000256" key="4">
    <source>
        <dbReference type="ARBA" id="ARBA00022679"/>
    </source>
</evidence>
<dbReference type="InterPro" id="IPR022642">
    <property type="entry name" value="CheR_C"/>
</dbReference>
<keyword evidence="3 7" id="KW-0489">Methyltransferase</keyword>
<organism evidence="7 8">
    <name type="scientific">Pseudomarimonas arenosa</name>
    <dbReference type="NCBI Taxonomy" id="2774145"/>
    <lineage>
        <taxon>Bacteria</taxon>
        <taxon>Pseudomonadati</taxon>
        <taxon>Pseudomonadota</taxon>
        <taxon>Gammaproteobacteria</taxon>
        <taxon>Lysobacterales</taxon>
        <taxon>Lysobacteraceae</taxon>
        <taxon>Pseudomarimonas</taxon>
    </lineage>
</organism>
<dbReference type="InterPro" id="IPR050903">
    <property type="entry name" value="Bact_Chemotaxis_MeTrfase"/>
</dbReference>
<dbReference type="InterPro" id="IPR029063">
    <property type="entry name" value="SAM-dependent_MTases_sf"/>
</dbReference>
<dbReference type="CDD" id="cd02440">
    <property type="entry name" value="AdoMet_MTases"/>
    <property type="match status" value="1"/>
</dbReference>
<dbReference type="RefSeq" id="WP_192028914.1">
    <property type="nucleotide sequence ID" value="NZ_JACYTR010000010.1"/>
</dbReference>
<comment type="caution">
    <text evidence="7">The sequence shown here is derived from an EMBL/GenBank/DDBJ whole genome shotgun (WGS) entry which is preliminary data.</text>
</comment>
<evidence type="ECO:0000259" key="6">
    <source>
        <dbReference type="PROSITE" id="PS50123"/>
    </source>
</evidence>
<dbReference type="Gene3D" id="1.10.155.10">
    <property type="entry name" value="Chemotaxis receptor methyltransferase CheR, N-terminal domain"/>
    <property type="match status" value="1"/>
</dbReference>
<dbReference type="GO" id="GO:0032259">
    <property type="term" value="P:methylation"/>
    <property type="evidence" value="ECO:0007669"/>
    <property type="project" value="UniProtKB-KW"/>
</dbReference>
<evidence type="ECO:0000256" key="5">
    <source>
        <dbReference type="ARBA" id="ARBA00022691"/>
    </source>
</evidence>
<gene>
    <name evidence="7" type="ORF">IFO71_07420</name>
</gene>
<keyword evidence="4" id="KW-0808">Transferase</keyword>
<dbReference type="EMBL" id="JACYTR010000010">
    <property type="protein sequence ID" value="MBD8525567.1"/>
    <property type="molecule type" value="Genomic_DNA"/>
</dbReference>
<dbReference type="GO" id="GO:0008983">
    <property type="term" value="F:protein-glutamate O-methyltransferase activity"/>
    <property type="evidence" value="ECO:0007669"/>
    <property type="project" value="UniProtKB-EC"/>
</dbReference>
<dbReference type="InterPro" id="IPR036804">
    <property type="entry name" value="CheR_N_sf"/>
</dbReference>
<evidence type="ECO:0000313" key="8">
    <source>
        <dbReference type="Proteomes" id="UP000613768"/>
    </source>
</evidence>
<dbReference type="SMART" id="SM00138">
    <property type="entry name" value="MeTrc"/>
    <property type="match status" value="1"/>
</dbReference>
<feature type="domain" description="CheR-type methyltransferase" evidence="6">
    <location>
        <begin position="11"/>
        <end position="290"/>
    </location>
</feature>
<dbReference type="AlphaFoldDB" id="A0AAW3ZK68"/>
<protein>
    <recommendedName>
        <fullName evidence="2">protein-glutamate O-methyltransferase</fullName>
        <ecNumber evidence="2">2.1.1.80</ecNumber>
    </recommendedName>
</protein>
<evidence type="ECO:0000256" key="1">
    <source>
        <dbReference type="ARBA" id="ARBA00001541"/>
    </source>
</evidence>
<dbReference type="InterPro" id="IPR000780">
    <property type="entry name" value="CheR_MeTrfase"/>
</dbReference>
<dbReference type="PROSITE" id="PS50123">
    <property type="entry name" value="CHER"/>
    <property type="match status" value="1"/>
</dbReference>
<dbReference type="PANTHER" id="PTHR24422:SF19">
    <property type="entry name" value="CHEMOTAXIS PROTEIN METHYLTRANSFERASE"/>
    <property type="match status" value="1"/>
</dbReference>
<dbReference type="Gene3D" id="3.40.50.150">
    <property type="entry name" value="Vaccinia Virus protein VP39"/>
    <property type="match status" value="1"/>
</dbReference>
<keyword evidence="8" id="KW-1185">Reference proteome</keyword>
<comment type="catalytic activity">
    <reaction evidence="1">
        <text>L-glutamyl-[protein] + S-adenosyl-L-methionine = [protein]-L-glutamate 5-O-methyl ester + S-adenosyl-L-homocysteine</text>
        <dbReference type="Rhea" id="RHEA:24452"/>
        <dbReference type="Rhea" id="RHEA-COMP:10208"/>
        <dbReference type="Rhea" id="RHEA-COMP:10311"/>
        <dbReference type="ChEBI" id="CHEBI:29973"/>
        <dbReference type="ChEBI" id="CHEBI:57856"/>
        <dbReference type="ChEBI" id="CHEBI:59789"/>
        <dbReference type="ChEBI" id="CHEBI:82795"/>
        <dbReference type="EC" id="2.1.1.80"/>
    </reaction>
</comment>
<dbReference type="InterPro" id="IPR022641">
    <property type="entry name" value="CheR_N"/>
</dbReference>
<dbReference type="Pfam" id="PF03705">
    <property type="entry name" value="CheR_N"/>
    <property type="match status" value="1"/>
</dbReference>
<dbReference type="SUPFAM" id="SSF53335">
    <property type="entry name" value="S-adenosyl-L-methionine-dependent methyltransferases"/>
    <property type="match status" value="1"/>
</dbReference>
<dbReference type="Pfam" id="PF01739">
    <property type="entry name" value="CheR"/>
    <property type="match status" value="1"/>
</dbReference>
<accession>A0AAW3ZK68</accession>